<dbReference type="EMBL" id="JALJXV010000007">
    <property type="protein sequence ID" value="MCP1675947.1"/>
    <property type="molecule type" value="Genomic_DNA"/>
</dbReference>
<dbReference type="AlphaFoldDB" id="A0AAE3G5U8"/>
<evidence type="ECO:0000313" key="3">
    <source>
        <dbReference type="EMBL" id="MCP1675947.1"/>
    </source>
</evidence>
<keyword evidence="4" id="KW-1185">Reference proteome</keyword>
<organism evidence="3 4">
    <name type="scientific">Natronocella acetinitrilica</name>
    <dbReference type="NCBI Taxonomy" id="414046"/>
    <lineage>
        <taxon>Bacteria</taxon>
        <taxon>Pseudomonadati</taxon>
        <taxon>Pseudomonadota</taxon>
        <taxon>Gammaproteobacteria</taxon>
        <taxon>Chromatiales</taxon>
        <taxon>Ectothiorhodospiraceae</taxon>
        <taxon>Natronocella</taxon>
    </lineage>
</organism>
<keyword evidence="1" id="KW-0732">Signal</keyword>
<dbReference type="Proteomes" id="UP001205843">
    <property type="component" value="Unassembled WGS sequence"/>
</dbReference>
<feature type="domain" description="Transglycosylase SLT" evidence="2">
    <location>
        <begin position="457"/>
        <end position="570"/>
    </location>
</feature>
<evidence type="ECO:0000313" key="4">
    <source>
        <dbReference type="Proteomes" id="UP001205843"/>
    </source>
</evidence>
<feature type="chain" id="PRO_5042216552" description="Transglycosylase SLT domain-containing protein" evidence="1">
    <location>
        <begin position="20"/>
        <end position="604"/>
    </location>
</feature>
<comment type="caution">
    <text evidence="3">The sequence shown here is derived from an EMBL/GenBank/DDBJ whole genome shotgun (WGS) entry which is preliminary data.</text>
</comment>
<dbReference type="Pfam" id="PF01464">
    <property type="entry name" value="SLT"/>
    <property type="match status" value="1"/>
</dbReference>
<proteinExistence type="predicted"/>
<dbReference type="SUPFAM" id="SSF53955">
    <property type="entry name" value="Lysozyme-like"/>
    <property type="match status" value="1"/>
</dbReference>
<name>A0AAE3G5U8_9GAMM</name>
<reference evidence="3" key="1">
    <citation type="submission" date="2022-03" db="EMBL/GenBank/DDBJ databases">
        <title>Genomic Encyclopedia of Type Strains, Phase III (KMG-III): the genomes of soil and plant-associated and newly described type strains.</title>
        <authorList>
            <person name="Whitman W."/>
        </authorList>
    </citation>
    <scope>NUCLEOTIDE SEQUENCE</scope>
    <source>
        <strain evidence="3">ANL 6-2</strain>
    </source>
</reference>
<dbReference type="InterPro" id="IPR023346">
    <property type="entry name" value="Lysozyme-like_dom_sf"/>
</dbReference>
<evidence type="ECO:0000256" key="1">
    <source>
        <dbReference type="SAM" id="SignalP"/>
    </source>
</evidence>
<protein>
    <recommendedName>
        <fullName evidence="2">Transglycosylase SLT domain-containing protein</fullName>
    </recommendedName>
</protein>
<dbReference type="RefSeq" id="WP_253480309.1">
    <property type="nucleotide sequence ID" value="NZ_JALJXV010000007.1"/>
</dbReference>
<feature type="signal peptide" evidence="1">
    <location>
        <begin position="1"/>
        <end position="19"/>
    </location>
</feature>
<dbReference type="CDD" id="cd00254">
    <property type="entry name" value="LT-like"/>
    <property type="match status" value="1"/>
</dbReference>
<accession>A0AAE3G5U8</accession>
<dbReference type="Gene3D" id="1.10.530.10">
    <property type="match status" value="1"/>
</dbReference>
<sequence>MTRTIWIVALCLLGGPLSAAPVPVPLTLDWPYLERQAAEALGMDADGQVTIRPDPCGRFEGSALELRPADAGRLAMRIDVAADLATEVMGSCLGPGRWQGRLHVELMPVVDETGLVVLLRPESASLLSADSEDGVLTALTRTLAESLILPRIRAFEADLREPLSAIDELLVSLAPDQRTSVSRQATVLSAVEVVPEGMRATLAVDPGETQPDTRAERPLSDDELEDWRRVEDELDGFLTTVVINLAERTGDTALRQDLAETLLDARWSIARALVEEEPGPDPVRRLFVDSWDRLRPHLRLLDSLDLPPEAGGLRLAGFIAGGDAIQALDALGPAYGLEITRDGLRRLARLLLADDAPDRFTPLPLEVDPRLRLLFPEARATWQLEEAVSRASPLDWLIRPAAADSARSPAVELRGMVPRLANLDHYLGLVSALMDQEIPRRTGGETRIPPVFRYMMDPMIRATAWKESCWRQYTGPSSAPRVLTSSVGALGMMQIHARVWRGVYDLDRLADDVRYNLNAGIDILEYYFVDYALRRGEHRQPGGLDNLVQATYAAYNGGPSHLGRYRRDDTRASLRAIDREFWHHYQTMRRDRWPDVGSCYPVGG</sequence>
<gene>
    <name evidence="3" type="ORF">J2T57_003102</name>
</gene>
<evidence type="ECO:0000259" key="2">
    <source>
        <dbReference type="Pfam" id="PF01464"/>
    </source>
</evidence>
<dbReference type="InterPro" id="IPR008258">
    <property type="entry name" value="Transglycosylase_SLT_dom_1"/>
</dbReference>